<dbReference type="AlphaFoldDB" id="A0A382D4A0"/>
<gene>
    <name evidence="1" type="ORF">METZ01_LOCUS185271</name>
</gene>
<organism evidence="1">
    <name type="scientific">marine metagenome</name>
    <dbReference type="NCBI Taxonomy" id="408172"/>
    <lineage>
        <taxon>unclassified sequences</taxon>
        <taxon>metagenomes</taxon>
        <taxon>ecological metagenomes</taxon>
    </lineage>
</organism>
<evidence type="ECO:0000313" key="1">
    <source>
        <dbReference type="EMBL" id="SVB32417.1"/>
    </source>
</evidence>
<reference evidence="1" key="1">
    <citation type="submission" date="2018-05" db="EMBL/GenBank/DDBJ databases">
        <authorList>
            <person name="Lanie J.A."/>
            <person name="Ng W.-L."/>
            <person name="Kazmierczak K.M."/>
            <person name="Andrzejewski T.M."/>
            <person name="Davidsen T.M."/>
            <person name="Wayne K.J."/>
            <person name="Tettelin H."/>
            <person name="Glass J.I."/>
            <person name="Rusch D."/>
            <person name="Podicherti R."/>
            <person name="Tsui H.-C.T."/>
            <person name="Winkler M.E."/>
        </authorList>
    </citation>
    <scope>NUCLEOTIDE SEQUENCE</scope>
</reference>
<proteinExistence type="predicted"/>
<sequence length="30" mass="3199">MDKKASPPLSRRAWITTTSGVIAAGLIKTQ</sequence>
<protein>
    <recommendedName>
        <fullName evidence="2">Ubiquitinol-cytochrome C reductase Fe-S subunit TAT signal domain-containing protein</fullName>
    </recommendedName>
</protein>
<accession>A0A382D4A0</accession>
<dbReference type="EMBL" id="UINC01037232">
    <property type="protein sequence ID" value="SVB32417.1"/>
    <property type="molecule type" value="Genomic_DNA"/>
</dbReference>
<feature type="non-terminal residue" evidence="1">
    <location>
        <position position="30"/>
    </location>
</feature>
<name>A0A382D4A0_9ZZZZ</name>
<evidence type="ECO:0008006" key="2">
    <source>
        <dbReference type="Google" id="ProtNLM"/>
    </source>
</evidence>